<evidence type="ECO:0000313" key="2">
    <source>
        <dbReference type="EMBL" id="MPM38667.1"/>
    </source>
</evidence>
<accession>A0A644ZD91</accession>
<feature type="transmembrane region" description="Helical" evidence="1">
    <location>
        <begin position="37"/>
        <end position="55"/>
    </location>
</feature>
<name>A0A644ZD91_9ZZZZ</name>
<evidence type="ECO:0000256" key="1">
    <source>
        <dbReference type="SAM" id="Phobius"/>
    </source>
</evidence>
<keyword evidence="1" id="KW-0472">Membrane</keyword>
<proteinExistence type="predicted"/>
<dbReference type="EMBL" id="VSSQ01008362">
    <property type="protein sequence ID" value="MPM38667.1"/>
    <property type="molecule type" value="Genomic_DNA"/>
</dbReference>
<keyword evidence="1" id="KW-1133">Transmembrane helix</keyword>
<sequence>MGYRYSKGDVSHPFPPDLFLGNLYTAPVADYPPVTDSFVFAAMAFVILVGTEYPFTKKSVPFGFIGPVVYSFGLEDFT</sequence>
<keyword evidence="1" id="KW-0812">Transmembrane</keyword>
<protein>
    <submittedName>
        <fullName evidence="2">Uncharacterized protein</fullName>
    </submittedName>
</protein>
<dbReference type="AlphaFoldDB" id="A0A644ZD91"/>
<comment type="caution">
    <text evidence="2">The sequence shown here is derived from an EMBL/GenBank/DDBJ whole genome shotgun (WGS) entry which is preliminary data.</text>
</comment>
<organism evidence="2">
    <name type="scientific">bioreactor metagenome</name>
    <dbReference type="NCBI Taxonomy" id="1076179"/>
    <lineage>
        <taxon>unclassified sequences</taxon>
        <taxon>metagenomes</taxon>
        <taxon>ecological metagenomes</taxon>
    </lineage>
</organism>
<reference evidence="2" key="1">
    <citation type="submission" date="2019-08" db="EMBL/GenBank/DDBJ databases">
        <authorList>
            <person name="Kucharzyk K."/>
            <person name="Murdoch R.W."/>
            <person name="Higgins S."/>
            <person name="Loffler F."/>
        </authorList>
    </citation>
    <scope>NUCLEOTIDE SEQUENCE</scope>
</reference>
<gene>
    <name evidence="2" type="ORF">SDC9_85297</name>
</gene>